<feature type="transmembrane region" description="Helical" evidence="6">
    <location>
        <begin position="428"/>
        <end position="448"/>
    </location>
</feature>
<accession>A0A851GBV4</accession>
<evidence type="ECO:0000313" key="8">
    <source>
        <dbReference type="Proteomes" id="UP000557872"/>
    </source>
</evidence>
<feature type="transmembrane region" description="Helical" evidence="6">
    <location>
        <begin position="243"/>
        <end position="261"/>
    </location>
</feature>
<protein>
    <recommendedName>
        <fullName evidence="9">Na+:solute symporter</fullName>
    </recommendedName>
</protein>
<dbReference type="Gene3D" id="1.20.1730.10">
    <property type="entry name" value="Sodium/glucose cotransporter"/>
    <property type="match status" value="1"/>
</dbReference>
<evidence type="ECO:0000313" key="7">
    <source>
        <dbReference type="EMBL" id="NWK54659.1"/>
    </source>
</evidence>
<evidence type="ECO:0000256" key="2">
    <source>
        <dbReference type="ARBA" id="ARBA00006434"/>
    </source>
</evidence>
<evidence type="ECO:0000256" key="6">
    <source>
        <dbReference type="SAM" id="Phobius"/>
    </source>
</evidence>
<keyword evidence="5 6" id="KW-0472">Membrane</keyword>
<evidence type="ECO:0000256" key="1">
    <source>
        <dbReference type="ARBA" id="ARBA00004141"/>
    </source>
</evidence>
<feature type="transmembrane region" description="Helical" evidence="6">
    <location>
        <begin position="764"/>
        <end position="786"/>
    </location>
</feature>
<feature type="transmembrane region" description="Helical" evidence="6">
    <location>
        <begin position="696"/>
        <end position="714"/>
    </location>
</feature>
<dbReference type="Proteomes" id="UP000557872">
    <property type="component" value="Unassembled WGS sequence"/>
</dbReference>
<dbReference type="CDD" id="cd11477">
    <property type="entry name" value="SLC5sbd_u1"/>
    <property type="match status" value="1"/>
</dbReference>
<dbReference type="InterPro" id="IPR001734">
    <property type="entry name" value="Na/solute_symporter"/>
</dbReference>
<feature type="transmembrane region" description="Helical" evidence="6">
    <location>
        <begin position="159"/>
        <end position="179"/>
    </location>
</feature>
<feature type="transmembrane region" description="Helical" evidence="6">
    <location>
        <begin position="304"/>
        <end position="323"/>
    </location>
</feature>
<comment type="caution">
    <text evidence="7">The sequence shown here is derived from an EMBL/GenBank/DDBJ whole genome shotgun (WGS) entry which is preliminary data.</text>
</comment>
<keyword evidence="8" id="KW-1185">Reference proteome</keyword>
<keyword evidence="3 6" id="KW-0812">Transmembrane</keyword>
<dbReference type="AlphaFoldDB" id="A0A851GBV4"/>
<dbReference type="Pfam" id="PF00474">
    <property type="entry name" value="SSF"/>
    <property type="match status" value="1"/>
</dbReference>
<keyword evidence="4 6" id="KW-1133">Transmembrane helix</keyword>
<reference evidence="7 8" key="1">
    <citation type="submission" date="2020-07" db="EMBL/GenBank/DDBJ databases">
        <title>Roseicoccus Jingziensis gen. nov., sp. nov., isolated from coastal seawater.</title>
        <authorList>
            <person name="Feng X."/>
        </authorList>
    </citation>
    <scope>NUCLEOTIDE SEQUENCE [LARGE SCALE GENOMIC DNA]</scope>
    <source>
        <strain evidence="7 8">N1E253</strain>
    </source>
</reference>
<dbReference type="GO" id="GO:0005886">
    <property type="term" value="C:plasma membrane"/>
    <property type="evidence" value="ECO:0007669"/>
    <property type="project" value="TreeGrafter"/>
</dbReference>
<evidence type="ECO:0008006" key="9">
    <source>
        <dbReference type="Google" id="ProtNLM"/>
    </source>
</evidence>
<feature type="transmembrane region" description="Helical" evidence="6">
    <location>
        <begin position="50"/>
        <end position="71"/>
    </location>
</feature>
<feature type="transmembrane region" description="Helical" evidence="6">
    <location>
        <begin position="132"/>
        <end position="152"/>
    </location>
</feature>
<sequence length="816" mass="88512">MTITASILQGIDWTIIGVFFAIVLGIGWVASRTAGKSSSEFFLGGRGMPWWLLGISMVACTFSCDTPNLVTQFVRDDGVVKNWAWWAFLITGMVTVFIYAQLWRRSNVMTDLEFYELRYSGKGASFLRGFRAIYLGVFFNCLIMGSVSLAAIKIGGVMLGTGPLVTIVGASVFVVIYASLGGIKGVIWSDFFQYGIAMAGAIYAAYVAVNYADADVAVGGLSGLLDHEAVIPKLAIMPDFSNWMSYIPLLIIPVAVQWWAVWYPGAEPGGGGYIAQKMLSAKDEKNAIGATMLFNFMHYAVRPWPWIIVALASLIIFPSLADIKAQFPEIDPVYLKSDIAYPAMLAKILGPGWLGIVVASLIAAYMSTIGTHLNWGSSYVVNDFYKRFVKKDATEKDMVRMGRVCTVGLMIFAGTLSLTVLDSAQQGFEFLFLSGAGTGAIYLLRWFWWRINAMTEIVAMIVASGMAVWLVFGPGDEGALKWFIDSSPVASKVQKVEDPALLAFIDTAKSEGETSLESLNAEVAKAAEAWKDTDKKDEDARAAAHETYAVAYKRKADIEDALKVGALTNAYIKLKAPEALIEVKPAPKADDAKEPSADETAVKAKTDALIDGIIAKAAANEKVQAAAAPAWAGSLETFKMDFRKQLLETINKPLEAKGKETKGLYAATINFGGIIKDDTVYVYHPEVAGQTFSVKLILMVVVVTISWILGTLLTKPVSKEVLYKFYRQCHPGGPGWAKVIADAKAEGVDLQGKDGIDWQMPLKLLCVFVGCVVIYGALFSVGSFIYGNMTGGIILGVVSVAGIIFLMKAFTKIKTD</sequence>
<feature type="transmembrane region" description="Helical" evidence="6">
    <location>
        <begin position="83"/>
        <end position="102"/>
    </location>
</feature>
<dbReference type="PROSITE" id="PS50283">
    <property type="entry name" value="NA_SOLUT_SYMP_3"/>
    <property type="match status" value="1"/>
</dbReference>
<dbReference type="PANTHER" id="PTHR11819:SF77">
    <property type="entry name" value="SODIUM_GLUCOSE COTRANSPORT PROTEIN"/>
    <property type="match status" value="1"/>
</dbReference>
<evidence type="ECO:0000256" key="5">
    <source>
        <dbReference type="ARBA" id="ARBA00023136"/>
    </source>
</evidence>
<feature type="transmembrane region" description="Helical" evidence="6">
    <location>
        <begin position="344"/>
        <end position="366"/>
    </location>
</feature>
<dbReference type="PANTHER" id="PTHR11819">
    <property type="entry name" value="SOLUTE CARRIER FAMILY 5"/>
    <property type="match status" value="1"/>
</dbReference>
<dbReference type="GO" id="GO:0005412">
    <property type="term" value="F:D-glucose:sodium symporter activity"/>
    <property type="evidence" value="ECO:0007669"/>
    <property type="project" value="TreeGrafter"/>
</dbReference>
<feature type="transmembrane region" description="Helical" evidence="6">
    <location>
        <begin position="792"/>
        <end position="810"/>
    </location>
</feature>
<dbReference type="EMBL" id="JACBAZ010000001">
    <property type="protein sequence ID" value="NWK54659.1"/>
    <property type="molecule type" value="Genomic_DNA"/>
</dbReference>
<evidence type="ECO:0000256" key="4">
    <source>
        <dbReference type="ARBA" id="ARBA00022989"/>
    </source>
</evidence>
<evidence type="ECO:0000256" key="3">
    <source>
        <dbReference type="ARBA" id="ARBA00022692"/>
    </source>
</evidence>
<gene>
    <name evidence="7" type="ORF">HW115_03490</name>
</gene>
<proteinExistence type="inferred from homology"/>
<organism evidence="7 8">
    <name type="scientific">Oceaniferula marina</name>
    <dbReference type="NCBI Taxonomy" id="2748318"/>
    <lineage>
        <taxon>Bacteria</taxon>
        <taxon>Pseudomonadati</taxon>
        <taxon>Verrucomicrobiota</taxon>
        <taxon>Verrucomicrobiia</taxon>
        <taxon>Verrucomicrobiales</taxon>
        <taxon>Verrucomicrobiaceae</taxon>
        <taxon>Oceaniferula</taxon>
    </lineage>
</organism>
<name>A0A851GBV4_9BACT</name>
<feature type="transmembrane region" description="Helical" evidence="6">
    <location>
        <begin position="401"/>
        <end position="421"/>
    </location>
</feature>
<feature type="transmembrane region" description="Helical" evidence="6">
    <location>
        <begin position="454"/>
        <end position="472"/>
    </location>
</feature>
<comment type="similarity">
    <text evidence="2">Belongs to the sodium:solute symporter (SSF) (TC 2.A.21) family.</text>
</comment>
<comment type="subcellular location">
    <subcellularLocation>
        <location evidence="1">Membrane</location>
        <topology evidence="1">Multi-pass membrane protein</topology>
    </subcellularLocation>
</comment>
<feature type="transmembrane region" description="Helical" evidence="6">
    <location>
        <begin position="191"/>
        <end position="209"/>
    </location>
</feature>
<feature type="transmembrane region" description="Helical" evidence="6">
    <location>
        <begin position="12"/>
        <end position="30"/>
    </location>
</feature>
<dbReference type="InterPro" id="IPR038377">
    <property type="entry name" value="Na/Glc_symporter_sf"/>
</dbReference>